<organism evidence="4 5">
    <name type="scientific">Candidatus Thermofonsia Clade 3 bacterium</name>
    <dbReference type="NCBI Taxonomy" id="2364212"/>
    <lineage>
        <taxon>Bacteria</taxon>
        <taxon>Bacillati</taxon>
        <taxon>Chloroflexota</taxon>
        <taxon>Candidatus Thermofontia</taxon>
        <taxon>Candidatus Thermofonsia Clade 3</taxon>
    </lineage>
</organism>
<name>A0A2M8Q774_9CHLR</name>
<evidence type="ECO:0000313" key="4">
    <source>
        <dbReference type="EMBL" id="PJF45624.1"/>
    </source>
</evidence>
<feature type="non-terminal residue" evidence="4">
    <location>
        <position position="142"/>
    </location>
</feature>
<dbReference type="Pfam" id="PF00933">
    <property type="entry name" value="Glyco_hydro_3"/>
    <property type="match status" value="1"/>
</dbReference>
<comment type="caution">
    <text evidence="4">The sequence shown here is derived from an EMBL/GenBank/DDBJ whole genome shotgun (WGS) entry which is preliminary data.</text>
</comment>
<reference evidence="4 5" key="1">
    <citation type="submission" date="2017-11" db="EMBL/GenBank/DDBJ databases">
        <title>Evolution of Phototrophy in the Chloroflexi Phylum Driven by Horizontal Gene Transfer.</title>
        <authorList>
            <person name="Ward L.M."/>
            <person name="Hemp J."/>
            <person name="Shih P.M."/>
            <person name="Mcglynn S.E."/>
            <person name="Fischer W."/>
        </authorList>
    </citation>
    <scope>NUCLEOTIDE SEQUENCE [LARGE SCALE GENOMIC DNA]</scope>
    <source>
        <strain evidence="4">JP3_7</strain>
    </source>
</reference>
<dbReference type="InterPro" id="IPR017853">
    <property type="entry name" value="GH"/>
</dbReference>
<feature type="domain" description="Glycoside hydrolase family 3 N-terminal" evidence="3">
    <location>
        <begin position="3"/>
        <end position="142"/>
    </location>
</feature>
<protein>
    <submittedName>
        <fullName evidence="4">Glycosyl hydrolase</fullName>
    </submittedName>
</protein>
<dbReference type="PANTHER" id="PTHR42715:SF10">
    <property type="entry name" value="BETA-GLUCOSIDASE"/>
    <property type="match status" value="1"/>
</dbReference>
<gene>
    <name evidence="4" type="ORF">CUN48_17940</name>
</gene>
<dbReference type="SUPFAM" id="SSF51445">
    <property type="entry name" value="(Trans)glycosidases"/>
    <property type="match status" value="1"/>
</dbReference>
<dbReference type="GO" id="GO:0005975">
    <property type="term" value="P:carbohydrate metabolic process"/>
    <property type="evidence" value="ECO:0007669"/>
    <property type="project" value="InterPro"/>
</dbReference>
<dbReference type="InterPro" id="IPR050288">
    <property type="entry name" value="Cellulose_deg_GH3"/>
</dbReference>
<evidence type="ECO:0000313" key="5">
    <source>
        <dbReference type="Proteomes" id="UP000230790"/>
    </source>
</evidence>
<evidence type="ECO:0000259" key="3">
    <source>
        <dbReference type="Pfam" id="PF00933"/>
    </source>
</evidence>
<dbReference type="Gene3D" id="3.20.20.300">
    <property type="entry name" value="Glycoside hydrolase, family 3, N-terminal domain"/>
    <property type="match status" value="1"/>
</dbReference>
<evidence type="ECO:0000256" key="1">
    <source>
        <dbReference type="ARBA" id="ARBA00005336"/>
    </source>
</evidence>
<proteinExistence type="inferred from homology"/>
<sequence length="142" mass="15691">ALLASTWDRELLYAMGQALAEEAIALGVGVLLGPGVNMKRTPLCGRNFEYFSEDPFLAGELAASLVQGVQSKGVGTSLKHYAANNQETQRMRIDAVVDERALREIYLPAFERVVKQARPWTVMCAYNKLNGTYCSEHPQLLT</sequence>
<feature type="non-terminal residue" evidence="4">
    <location>
        <position position="1"/>
    </location>
</feature>
<dbReference type="PRINTS" id="PR00133">
    <property type="entry name" value="GLHYDRLASE3"/>
</dbReference>
<dbReference type="PANTHER" id="PTHR42715">
    <property type="entry name" value="BETA-GLUCOSIDASE"/>
    <property type="match status" value="1"/>
</dbReference>
<comment type="similarity">
    <text evidence="1">Belongs to the glycosyl hydrolase 3 family.</text>
</comment>
<dbReference type="GO" id="GO:0004553">
    <property type="term" value="F:hydrolase activity, hydrolyzing O-glycosyl compounds"/>
    <property type="evidence" value="ECO:0007669"/>
    <property type="project" value="InterPro"/>
</dbReference>
<accession>A0A2M8Q774</accession>
<dbReference type="InterPro" id="IPR001764">
    <property type="entry name" value="Glyco_hydro_3_N"/>
</dbReference>
<dbReference type="Proteomes" id="UP000230790">
    <property type="component" value="Unassembled WGS sequence"/>
</dbReference>
<keyword evidence="2 4" id="KW-0378">Hydrolase</keyword>
<dbReference type="AlphaFoldDB" id="A0A2M8Q774"/>
<dbReference type="EMBL" id="PGTN01000908">
    <property type="protein sequence ID" value="PJF45624.1"/>
    <property type="molecule type" value="Genomic_DNA"/>
</dbReference>
<evidence type="ECO:0000256" key="2">
    <source>
        <dbReference type="ARBA" id="ARBA00022801"/>
    </source>
</evidence>
<dbReference type="InterPro" id="IPR036962">
    <property type="entry name" value="Glyco_hydro_3_N_sf"/>
</dbReference>